<dbReference type="SMART" id="SM00473">
    <property type="entry name" value="PAN_AP"/>
    <property type="match status" value="3"/>
</dbReference>
<dbReference type="Gene3D" id="3.50.4.10">
    <property type="entry name" value="Hepatocyte Growth Factor"/>
    <property type="match status" value="2"/>
</dbReference>
<feature type="domain" description="Apple" evidence="2">
    <location>
        <begin position="216"/>
        <end position="313"/>
    </location>
</feature>
<dbReference type="AlphaFoldDB" id="A0A0N5AQE8"/>
<feature type="signal peptide" evidence="1">
    <location>
        <begin position="1"/>
        <end position="17"/>
    </location>
</feature>
<dbReference type="InterPro" id="IPR052774">
    <property type="entry name" value="Celegans_DevNeuronal_Protein"/>
</dbReference>
<proteinExistence type="predicted"/>
<evidence type="ECO:0000256" key="1">
    <source>
        <dbReference type="SAM" id="SignalP"/>
    </source>
</evidence>
<accession>A0A0N5AQE8</accession>
<evidence type="ECO:0000313" key="4">
    <source>
        <dbReference type="WBParaSite" id="SMUV_0000690901-mRNA-1"/>
    </source>
</evidence>
<protein>
    <submittedName>
        <fullName evidence="4">Apple domain-containing protein</fullName>
    </submittedName>
</protein>
<reference evidence="4" key="1">
    <citation type="submission" date="2017-02" db="UniProtKB">
        <authorList>
            <consortium name="WormBaseParasite"/>
        </authorList>
    </citation>
    <scope>IDENTIFICATION</scope>
</reference>
<dbReference type="PANTHER" id="PTHR47327:SF21">
    <property type="entry name" value="APPLE DOMAIN-CONTAINING PROTEIN"/>
    <property type="match status" value="1"/>
</dbReference>
<evidence type="ECO:0000259" key="2">
    <source>
        <dbReference type="PROSITE" id="PS50948"/>
    </source>
</evidence>
<dbReference type="InterPro" id="IPR003609">
    <property type="entry name" value="Pan_app"/>
</dbReference>
<dbReference type="PANTHER" id="PTHR47327">
    <property type="entry name" value="FI18240P1-RELATED"/>
    <property type="match status" value="1"/>
</dbReference>
<dbReference type="SUPFAM" id="SSF57414">
    <property type="entry name" value="Hairpin loop containing domain-like"/>
    <property type="match status" value="2"/>
</dbReference>
<dbReference type="PROSITE" id="PS50948">
    <property type="entry name" value="PAN"/>
    <property type="match status" value="2"/>
</dbReference>
<sequence length="450" mass="49788">MLTALILLLVVVQQSIANKGLLKCSSTYPNIKLDCAKPYLQKLVSSIEQCQQFCIESVALSCQYDTSRKLCELFDVKAEIGSEGTVTSSYNHRSADQPETVQNTAKTHARQKYRVEKSNCEPSPIPSIGTTLITIDSNCVLDKTASQTARNVVIGNGKKLIKIWKPANMHYSGAKIASAITPASLANIHGLSSNLTEFSTIHSRSGKGDNFKDSDCLSGFALRFEIIQGIEILANALVSFASESSDSCLNSCQANHVCVIIRTANGSSESVSCRSAQYSRLERRCSFFDNSISPTGNAPYEPNSDMIYFEKICLPESLTKNCYDALRRVPQYVLVGHATAVVDAQTQSFCIELCMRSVDDYGFECRSAIYFYEYPGLNCILNAESARTRPKFFAAELEQKVDYIEMSDCQQTMKQEDPELSNCGPMYPPNAVDIRKLRFENNVAVRIGCF</sequence>
<feature type="chain" id="PRO_5005893324" evidence="1">
    <location>
        <begin position="18"/>
        <end position="450"/>
    </location>
</feature>
<dbReference type="Pfam" id="PF00024">
    <property type="entry name" value="PAN_1"/>
    <property type="match status" value="2"/>
</dbReference>
<dbReference type="WBParaSite" id="SMUV_0000690901-mRNA-1">
    <property type="protein sequence ID" value="SMUV_0000690901-mRNA-1"/>
    <property type="gene ID" value="SMUV_0000690901"/>
</dbReference>
<dbReference type="GO" id="GO:0009653">
    <property type="term" value="P:anatomical structure morphogenesis"/>
    <property type="evidence" value="ECO:0007669"/>
    <property type="project" value="TreeGrafter"/>
</dbReference>
<keyword evidence="3" id="KW-1185">Reference proteome</keyword>
<organism evidence="3 4">
    <name type="scientific">Syphacia muris</name>
    <dbReference type="NCBI Taxonomy" id="451379"/>
    <lineage>
        <taxon>Eukaryota</taxon>
        <taxon>Metazoa</taxon>
        <taxon>Ecdysozoa</taxon>
        <taxon>Nematoda</taxon>
        <taxon>Chromadorea</taxon>
        <taxon>Rhabditida</taxon>
        <taxon>Spirurina</taxon>
        <taxon>Oxyuridomorpha</taxon>
        <taxon>Oxyuroidea</taxon>
        <taxon>Oxyuridae</taxon>
        <taxon>Syphacia</taxon>
    </lineage>
</organism>
<dbReference type="CDD" id="cd01099">
    <property type="entry name" value="PAN_AP_HGF"/>
    <property type="match status" value="1"/>
</dbReference>
<dbReference type="Proteomes" id="UP000046393">
    <property type="component" value="Unplaced"/>
</dbReference>
<feature type="domain" description="Apple" evidence="2">
    <location>
        <begin position="322"/>
        <end position="409"/>
    </location>
</feature>
<name>A0A0N5AQE8_9BILA</name>
<keyword evidence="1" id="KW-0732">Signal</keyword>
<evidence type="ECO:0000313" key="3">
    <source>
        <dbReference type="Proteomes" id="UP000046393"/>
    </source>
</evidence>